<protein>
    <submittedName>
        <fullName evidence="2">Putative bacilliredoxin, YphP/YqiW family</fullName>
    </submittedName>
</protein>
<gene>
    <name evidence="2" type="ORF">SAMN05216216_104140</name>
</gene>
<dbReference type="InterPro" id="IPR009474">
    <property type="entry name" value="BrxB/BrxA"/>
</dbReference>
<organism evidence="2 3">
    <name type="scientific">Lacicoccus qingdaonensis</name>
    <dbReference type="NCBI Taxonomy" id="576118"/>
    <lineage>
        <taxon>Bacteria</taxon>
        <taxon>Bacillati</taxon>
        <taxon>Bacillota</taxon>
        <taxon>Bacilli</taxon>
        <taxon>Bacillales</taxon>
        <taxon>Salinicoccaceae</taxon>
        <taxon>Lacicoccus</taxon>
    </lineage>
</organism>
<evidence type="ECO:0000313" key="2">
    <source>
        <dbReference type="EMBL" id="SDK53614.1"/>
    </source>
</evidence>
<evidence type="ECO:0000256" key="1">
    <source>
        <dbReference type="ARBA" id="ARBA00038305"/>
    </source>
</evidence>
<reference evidence="3" key="1">
    <citation type="submission" date="2016-10" db="EMBL/GenBank/DDBJ databases">
        <authorList>
            <person name="Varghese N."/>
            <person name="Submissions S."/>
        </authorList>
    </citation>
    <scope>NUCLEOTIDE SEQUENCE [LARGE SCALE GENOMIC DNA]</scope>
    <source>
        <strain evidence="3">CGMCC 1.8895</strain>
    </source>
</reference>
<dbReference type="Proteomes" id="UP000199008">
    <property type="component" value="Unassembled WGS sequence"/>
</dbReference>
<dbReference type="AlphaFoldDB" id="A0A1G9CQ78"/>
<dbReference type="Pfam" id="PF06491">
    <property type="entry name" value="Disulph_isomer"/>
    <property type="match status" value="1"/>
</dbReference>
<dbReference type="PANTHER" id="PTHR40052">
    <property type="entry name" value="UPF0403 PROTEIN YQIW-RELATED"/>
    <property type="match status" value="1"/>
</dbReference>
<dbReference type="PANTHER" id="PTHR40052:SF1">
    <property type="entry name" value="BACILLIREDOXIN BRXB"/>
    <property type="match status" value="1"/>
</dbReference>
<dbReference type="Gene3D" id="3.40.30.10">
    <property type="entry name" value="Glutaredoxin"/>
    <property type="match status" value="1"/>
</dbReference>
<keyword evidence="3" id="KW-1185">Reference proteome</keyword>
<proteinExistence type="inferred from homology"/>
<dbReference type="STRING" id="576118.SAMN05216216_104140"/>
<name>A0A1G9CQ78_9BACL</name>
<dbReference type="NCBIfam" id="TIGR04191">
    <property type="entry name" value="YphP_YqiW"/>
    <property type="match status" value="1"/>
</dbReference>
<dbReference type="EMBL" id="FNFY01000004">
    <property type="protein sequence ID" value="SDK53614.1"/>
    <property type="molecule type" value="Genomic_DNA"/>
</dbReference>
<evidence type="ECO:0000313" key="3">
    <source>
        <dbReference type="Proteomes" id="UP000199008"/>
    </source>
</evidence>
<comment type="similarity">
    <text evidence="1">Belongs to the bacilliredoxin family.</text>
</comment>
<accession>A0A1G9CQ78</accession>
<sequence length="146" mass="16364">MSNMDFNLYMNDIVTTARSEMRESGYTELTTPDEVDQYLNKEGTSLVMVNSVCGCAGGIARPAAKHALNYDKLPTQLLTVFAGQDKEATEHVRDKAPDYLPSSPSFALFKDGKVVDMIERHEIEGHETMSVITNLQAWFEEHCEEV</sequence>